<comment type="caution">
    <text evidence="2">The sequence shown here is derived from an EMBL/GenBank/DDBJ whole genome shotgun (WGS) entry which is preliminary data.</text>
</comment>
<evidence type="ECO:0000256" key="1">
    <source>
        <dbReference type="SAM" id="MobiDB-lite"/>
    </source>
</evidence>
<dbReference type="InterPro" id="IPR029033">
    <property type="entry name" value="His_PPase_superfam"/>
</dbReference>
<evidence type="ECO:0008006" key="4">
    <source>
        <dbReference type="Google" id="ProtNLM"/>
    </source>
</evidence>
<protein>
    <recommendedName>
        <fullName evidence="4">Phosphoglycerate mutase</fullName>
    </recommendedName>
</protein>
<gene>
    <name evidence="2" type="ORF">Scinn_45130</name>
</gene>
<evidence type="ECO:0000313" key="2">
    <source>
        <dbReference type="EMBL" id="GHI15050.1"/>
    </source>
</evidence>
<organism evidence="2 3">
    <name type="scientific">Streptomyces virginiae</name>
    <name type="common">Streptomyces cinnamonensis</name>
    <dbReference type="NCBI Taxonomy" id="1961"/>
    <lineage>
        <taxon>Bacteria</taxon>
        <taxon>Bacillati</taxon>
        <taxon>Actinomycetota</taxon>
        <taxon>Actinomycetes</taxon>
        <taxon>Kitasatosporales</taxon>
        <taxon>Streptomycetaceae</taxon>
        <taxon>Streptomyces</taxon>
    </lineage>
</organism>
<feature type="compositionally biased region" description="Low complexity" evidence="1">
    <location>
        <begin position="1"/>
        <end position="12"/>
    </location>
</feature>
<name>A0ABQ3NQI0_STRVG</name>
<dbReference type="Gene3D" id="3.40.50.1240">
    <property type="entry name" value="Phosphoglycerate mutase-like"/>
    <property type="match status" value="1"/>
</dbReference>
<dbReference type="EMBL" id="BNDV01000010">
    <property type="protein sequence ID" value="GHI15050.1"/>
    <property type="molecule type" value="Genomic_DNA"/>
</dbReference>
<evidence type="ECO:0000313" key="3">
    <source>
        <dbReference type="Proteomes" id="UP000660554"/>
    </source>
</evidence>
<keyword evidence="3" id="KW-1185">Reference proteome</keyword>
<dbReference type="Proteomes" id="UP000660554">
    <property type="component" value="Unassembled WGS sequence"/>
</dbReference>
<accession>A0ABQ3NQI0</accession>
<reference evidence="3" key="1">
    <citation type="submission" date="2020-09" db="EMBL/GenBank/DDBJ databases">
        <title>Whole genome shotgun sequence of Streptomyces cinnamonensis NBRC 15873.</title>
        <authorList>
            <person name="Komaki H."/>
            <person name="Tamura T."/>
        </authorList>
    </citation>
    <scope>NUCLEOTIDE SEQUENCE [LARGE SCALE GENOMIC DNA]</scope>
    <source>
        <strain evidence="3">NBRC 15873</strain>
    </source>
</reference>
<feature type="region of interest" description="Disordered" evidence="1">
    <location>
        <begin position="1"/>
        <end position="31"/>
    </location>
</feature>
<proteinExistence type="predicted"/>
<sequence length="234" mass="24369">MPAAPRPGGARAVGDSGPMPEAPAGTGPRRRAVLAAALAPLAAAGCSGEEAPRPPAAGQQPDAKDAVIMVIRHAEKPYAGDSGWDADGEDDPGSLAGRGWRRAEALPRLFPPAKRSALPRPAAVFAAGGRAPAPARCRQTVTALAAALRTPVRAEFAVGAEPALAHAVLAGPMPVLVCWEHTGIPRLVRALGAHQVLGLPATWPDRYDLVWQFTRRSGQWSFRELPQQLLPGDA</sequence>